<dbReference type="GO" id="GO:0043047">
    <property type="term" value="F:single-stranded telomeric DNA binding"/>
    <property type="evidence" value="ECO:0007669"/>
    <property type="project" value="TreeGrafter"/>
</dbReference>
<protein>
    <recommendedName>
        <fullName evidence="19">Zinc-hook domain-containing protein</fullName>
    </recommendedName>
</protein>
<dbReference type="InterPro" id="IPR004584">
    <property type="entry name" value="Rad50_eukaryotes"/>
</dbReference>
<evidence type="ECO:0000256" key="9">
    <source>
        <dbReference type="ARBA" id="ARBA00022801"/>
    </source>
</evidence>
<dbReference type="Proteomes" id="UP000265100">
    <property type="component" value="Unplaced"/>
</dbReference>
<dbReference type="GeneTree" id="ENSGT00390000018781"/>
<comment type="catalytic activity">
    <reaction evidence="15">
        <text>ATP + H2O = ADP + phosphate + H(+)</text>
        <dbReference type="Rhea" id="RHEA:13065"/>
        <dbReference type="ChEBI" id="CHEBI:15377"/>
        <dbReference type="ChEBI" id="CHEBI:15378"/>
        <dbReference type="ChEBI" id="CHEBI:30616"/>
        <dbReference type="ChEBI" id="CHEBI:43474"/>
        <dbReference type="ChEBI" id="CHEBI:456216"/>
    </reaction>
</comment>
<evidence type="ECO:0000256" key="8">
    <source>
        <dbReference type="ARBA" id="ARBA00022763"/>
    </source>
</evidence>
<keyword evidence="8" id="KW-0227">DNA damage</keyword>
<keyword evidence="21" id="KW-1185">Reference proteome</keyword>
<evidence type="ECO:0000256" key="10">
    <source>
        <dbReference type="ARBA" id="ARBA00022833"/>
    </source>
</evidence>
<keyword evidence="5" id="KW-0158">Chromosome</keyword>
<evidence type="ECO:0000256" key="18">
    <source>
        <dbReference type="SAM" id="Phobius"/>
    </source>
</evidence>
<dbReference type="FunFam" id="3.40.50.300:FF:000947">
    <property type="entry name" value="DNA repair protein RAD50"/>
    <property type="match status" value="1"/>
</dbReference>
<evidence type="ECO:0000256" key="6">
    <source>
        <dbReference type="ARBA" id="ARBA00022723"/>
    </source>
</evidence>
<evidence type="ECO:0000256" key="12">
    <source>
        <dbReference type="ARBA" id="ARBA00023054"/>
    </source>
</evidence>
<evidence type="ECO:0000256" key="2">
    <source>
        <dbReference type="ARBA" id="ARBA00004123"/>
    </source>
</evidence>
<sequence>MSKINEMSILGVRSFGIEDKDKQVISFFTPVTVLVGPNGAGKTTIIECLKFATSGELPPGSKGSAFVHDPKVYSEFKNVLKQRVIWCLSSCSCRDGRRVSRSVKCGDLHQEITSALGVSKSVLNDVIFCHQEESNWPLSEDSVLKEKFDSIFNVTKYNKARSKMHELRLKQSRRVEQCQAELFYLEKNKEKAQHLRDNVAQKQADLRASQNLILHIENQIDPLETLLSDIKMKLENVTKLENETKALDSLRKQMEEHNKELEETMEEVFQGSDEQLQHTYDNHQRTVMEKEQKLQQHQEELQTFDQEYQRLTRETNDLLYTMTLLFIHMSSVSQVHSLSSCLEMEGYDQLPFTVSQLESFYHQVTHRLEQENERVSQLLAELQKLEQQKQQSVDEMRDRKTYMERTVEMKRDERQKKQQELKNITEELQRLQDSCSRLQELENKLAEREDAVQSSSVEELKAEVEELQEEKAELDCTQRQLDEEMETLNMHTAALTQMDILKKGKAEMEEQILQIRSRHCEDLVSLLGHFPNKKELEDWVSSKSKEISSTRDRLTKLKMDLASNEQNKSHITAELLKKELQLATDEEKFLNVCSSRDLEQDLSNLQRELDEIFKTKALLAGTKVVYTQFISELSEHREPCCPVCRRSFPSESEVQEVVRVLQSKLHLVPEKLKITEQDLERTERRREEIVALRPVRYSVRDFQENELPALRKRLQTVDREAERLKGDVEEQEALLAVLRSEEEKAKDCLQGISLMDSYLVERKIDQQASKLQEVNLDNTFQQLSQDKHETQDQLDTTYSTIVRKHKQIQDQQEQIQRLKSAAIEMRDEQLQLIRDKQKQQHLEELSAEIAARMEALTTEIRVLFIYLLLLFIYLFLFLFRTISSQLYPFILNVDCNHADFLFFYTICLPMLQDKESEYRAAMTQLQEAERNKERISTEMGNIQQDIDTQKVKERCLWDNLTLRKHVNKLKNMAAKREALQEELSYMQVSLLHKQLEEDQYGKAEELHRNKMIEMRTTQLLSKDLKLYEEALDQAIVKFHSMKMDEINQNIRDLWRSTYRGQDIEYIEIRSEVEERSERRRSYNYRVVMMRGDADVNMRGRCSAGQKVLASLIIRLALAEAFCLDCGILALDEPTTNLDRENIESLADALVEIIRTRSQQRHFQLLIITHDEDFVQLLVRSGCIQHFYRISKNQDQNSKITKQSTAFLSV</sequence>
<keyword evidence="18" id="KW-1133">Transmembrane helix</keyword>
<dbReference type="PANTHER" id="PTHR18867">
    <property type="entry name" value="RAD50"/>
    <property type="match status" value="1"/>
</dbReference>
<feature type="binding site" evidence="16">
    <location>
        <position position="644"/>
    </location>
    <ligand>
        <name>Zn(2+)</name>
        <dbReference type="ChEBI" id="CHEBI:29105"/>
    </ligand>
</feature>
<dbReference type="GO" id="GO:0070192">
    <property type="term" value="P:chromosome organization involved in meiotic cell cycle"/>
    <property type="evidence" value="ECO:0007669"/>
    <property type="project" value="TreeGrafter"/>
</dbReference>
<keyword evidence="18" id="KW-0812">Transmembrane</keyword>
<feature type="transmembrane region" description="Helical" evidence="18">
    <location>
        <begin position="860"/>
        <end position="879"/>
    </location>
</feature>
<dbReference type="Pfam" id="PF04423">
    <property type="entry name" value="Rad50_zn_hook"/>
    <property type="match status" value="1"/>
</dbReference>
<dbReference type="GO" id="GO:0016887">
    <property type="term" value="F:ATP hydrolysis activity"/>
    <property type="evidence" value="ECO:0007669"/>
    <property type="project" value="InterPro"/>
</dbReference>
<dbReference type="InterPro" id="IPR041685">
    <property type="entry name" value="AAA_GajA/Old/RecF-like"/>
</dbReference>
<proteinExistence type="inferred from homology"/>
<dbReference type="NCBIfam" id="TIGR00606">
    <property type="entry name" value="rad50"/>
    <property type="match status" value="1"/>
</dbReference>
<keyword evidence="11" id="KW-0067">ATP-binding</keyword>
<keyword evidence="6 16" id="KW-0479">Metal-binding</keyword>
<evidence type="ECO:0000256" key="1">
    <source>
        <dbReference type="ARBA" id="ARBA00001947"/>
    </source>
</evidence>
<name>A0AAX7SV96_ASTCA</name>
<dbReference type="PROSITE" id="PS51131">
    <property type="entry name" value="ZN_HOOK"/>
    <property type="match status" value="1"/>
</dbReference>
<dbReference type="AlphaFoldDB" id="A0AAX7SV96"/>
<dbReference type="GO" id="GO:0051880">
    <property type="term" value="F:G-quadruplex DNA binding"/>
    <property type="evidence" value="ECO:0007669"/>
    <property type="project" value="TreeGrafter"/>
</dbReference>
<keyword evidence="13" id="KW-0234">DNA repair</keyword>
<dbReference type="GO" id="GO:0046872">
    <property type="term" value="F:metal ion binding"/>
    <property type="evidence" value="ECO:0007669"/>
    <property type="project" value="UniProtKB-UniRule"/>
</dbReference>
<dbReference type="InterPro" id="IPR027417">
    <property type="entry name" value="P-loop_NTPase"/>
</dbReference>
<dbReference type="GO" id="GO:0000722">
    <property type="term" value="P:telomere maintenance via recombination"/>
    <property type="evidence" value="ECO:0007669"/>
    <property type="project" value="TreeGrafter"/>
</dbReference>
<dbReference type="GO" id="GO:0030870">
    <property type="term" value="C:Mre11 complex"/>
    <property type="evidence" value="ECO:0007669"/>
    <property type="project" value="InterPro"/>
</dbReference>
<keyword evidence="18" id="KW-0472">Membrane</keyword>
<feature type="coiled-coil region" evidence="17">
    <location>
        <begin position="185"/>
        <end position="314"/>
    </location>
</feature>
<comment type="cofactor">
    <cofactor evidence="1">
        <name>Zn(2+)</name>
        <dbReference type="ChEBI" id="CHEBI:29105"/>
    </cofactor>
</comment>
<dbReference type="Pfam" id="PF13558">
    <property type="entry name" value="SbcC_Walker_B"/>
    <property type="match status" value="1"/>
</dbReference>
<keyword evidence="9" id="KW-0378">Hydrolase</keyword>
<accession>A0AAX7SV96</accession>
<dbReference type="Pfam" id="PF13175">
    <property type="entry name" value="AAA_15"/>
    <property type="match status" value="1"/>
</dbReference>
<evidence type="ECO:0000313" key="20">
    <source>
        <dbReference type="Ensembl" id="ENSACLP00000048489.1"/>
    </source>
</evidence>
<dbReference type="Gene3D" id="3.40.50.300">
    <property type="entry name" value="P-loop containing nucleotide triphosphate hydrolases"/>
    <property type="match status" value="2"/>
</dbReference>
<evidence type="ECO:0000256" key="13">
    <source>
        <dbReference type="ARBA" id="ARBA00023204"/>
    </source>
</evidence>
<feature type="binding site" evidence="16">
    <location>
        <position position="641"/>
    </location>
    <ligand>
        <name>Zn(2+)</name>
        <dbReference type="ChEBI" id="CHEBI:29105"/>
    </ligand>
</feature>
<evidence type="ECO:0000256" key="5">
    <source>
        <dbReference type="ARBA" id="ARBA00022454"/>
    </source>
</evidence>
<dbReference type="PANTHER" id="PTHR18867:SF12">
    <property type="entry name" value="DNA REPAIR PROTEIN RAD50"/>
    <property type="match status" value="1"/>
</dbReference>
<comment type="subcellular location">
    <subcellularLocation>
        <location evidence="3">Chromosome</location>
    </subcellularLocation>
    <subcellularLocation>
        <location evidence="2">Nucleus</location>
    </subcellularLocation>
</comment>
<dbReference type="GO" id="GO:0006302">
    <property type="term" value="P:double-strand break repair"/>
    <property type="evidence" value="ECO:0007669"/>
    <property type="project" value="TreeGrafter"/>
</dbReference>
<keyword evidence="14" id="KW-0539">Nucleus</keyword>
<evidence type="ECO:0000259" key="19">
    <source>
        <dbReference type="PROSITE" id="PS51131"/>
    </source>
</evidence>
<feature type="coiled-coil region" evidence="17">
    <location>
        <begin position="361"/>
        <end position="487"/>
    </location>
</feature>
<evidence type="ECO:0000256" key="3">
    <source>
        <dbReference type="ARBA" id="ARBA00004286"/>
    </source>
</evidence>
<dbReference type="SUPFAM" id="SSF75712">
    <property type="entry name" value="Rad50 coiled-coil Zn hook"/>
    <property type="match status" value="1"/>
</dbReference>
<feature type="coiled-coil region" evidence="17">
    <location>
        <begin position="672"/>
        <end position="741"/>
    </location>
</feature>
<evidence type="ECO:0000256" key="17">
    <source>
        <dbReference type="SAM" id="Coils"/>
    </source>
</evidence>
<dbReference type="InterPro" id="IPR013134">
    <property type="entry name" value="Zn_hook_RAD50"/>
</dbReference>
<evidence type="ECO:0000256" key="16">
    <source>
        <dbReference type="PROSITE-ProRule" id="PRU00471"/>
    </source>
</evidence>
<evidence type="ECO:0000313" key="21">
    <source>
        <dbReference type="Proteomes" id="UP000265100"/>
    </source>
</evidence>
<evidence type="ECO:0000256" key="14">
    <source>
        <dbReference type="ARBA" id="ARBA00023242"/>
    </source>
</evidence>
<evidence type="ECO:0000256" key="4">
    <source>
        <dbReference type="ARBA" id="ARBA00009439"/>
    </source>
</evidence>
<keyword evidence="7" id="KW-0547">Nucleotide-binding</keyword>
<evidence type="ECO:0000256" key="7">
    <source>
        <dbReference type="ARBA" id="ARBA00022741"/>
    </source>
</evidence>
<feature type="domain" description="Zinc-hook" evidence="19">
    <location>
        <begin position="595"/>
        <end position="694"/>
    </location>
</feature>
<dbReference type="GO" id="GO:0000794">
    <property type="term" value="C:condensed nuclear chromosome"/>
    <property type="evidence" value="ECO:0007669"/>
    <property type="project" value="TreeGrafter"/>
</dbReference>
<dbReference type="Ensembl" id="ENSACLT00000080476.1">
    <property type="protein sequence ID" value="ENSACLP00000048489.1"/>
    <property type="gene ID" value="ENSACLG00000030416.1"/>
</dbReference>
<evidence type="ECO:0000256" key="11">
    <source>
        <dbReference type="ARBA" id="ARBA00022840"/>
    </source>
</evidence>
<dbReference type="GO" id="GO:0007004">
    <property type="term" value="P:telomere maintenance via telomerase"/>
    <property type="evidence" value="ECO:0007669"/>
    <property type="project" value="TreeGrafter"/>
</dbReference>
<reference evidence="20" key="1">
    <citation type="submission" date="2025-08" db="UniProtKB">
        <authorList>
            <consortium name="Ensembl"/>
        </authorList>
    </citation>
    <scope>IDENTIFICATION</scope>
</reference>
<feature type="coiled-coil region" evidence="17">
    <location>
        <begin position="801"/>
        <end position="828"/>
    </location>
</feature>
<keyword evidence="10 16" id="KW-0862">Zinc</keyword>
<reference evidence="20" key="2">
    <citation type="submission" date="2025-09" db="UniProtKB">
        <authorList>
            <consortium name="Ensembl"/>
        </authorList>
    </citation>
    <scope>IDENTIFICATION</scope>
</reference>
<evidence type="ECO:0000256" key="15">
    <source>
        <dbReference type="ARBA" id="ARBA00049360"/>
    </source>
</evidence>
<dbReference type="SUPFAM" id="SSF52540">
    <property type="entry name" value="P-loop containing nucleoside triphosphate hydrolases"/>
    <property type="match status" value="2"/>
</dbReference>
<feature type="coiled-coil region" evidence="17">
    <location>
        <begin position="911"/>
        <end position="982"/>
    </location>
</feature>
<keyword evidence="12 17" id="KW-0175">Coiled coil</keyword>
<comment type="similarity">
    <text evidence="4">Belongs to the SMC family. RAD50 subfamily.</text>
</comment>
<dbReference type="GO" id="GO:0005524">
    <property type="term" value="F:ATP binding"/>
    <property type="evidence" value="ECO:0007669"/>
    <property type="project" value="UniProtKB-KW"/>
</dbReference>
<dbReference type="GO" id="GO:0003691">
    <property type="term" value="F:double-stranded telomeric DNA binding"/>
    <property type="evidence" value="ECO:0007669"/>
    <property type="project" value="TreeGrafter"/>
</dbReference>
<organism evidence="20 21">
    <name type="scientific">Astatotilapia calliptera</name>
    <name type="common">Eastern happy</name>
    <name type="synonym">Chromis callipterus</name>
    <dbReference type="NCBI Taxonomy" id="8154"/>
    <lineage>
        <taxon>Eukaryota</taxon>
        <taxon>Metazoa</taxon>
        <taxon>Chordata</taxon>
        <taxon>Craniata</taxon>
        <taxon>Vertebrata</taxon>
        <taxon>Euteleostomi</taxon>
        <taxon>Actinopterygii</taxon>
        <taxon>Neopterygii</taxon>
        <taxon>Teleostei</taxon>
        <taxon>Neoteleostei</taxon>
        <taxon>Acanthomorphata</taxon>
        <taxon>Ovalentaria</taxon>
        <taxon>Cichlomorphae</taxon>
        <taxon>Cichliformes</taxon>
        <taxon>Cichlidae</taxon>
        <taxon>African cichlids</taxon>
        <taxon>Pseudocrenilabrinae</taxon>
        <taxon>Haplochromini</taxon>
        <taxon>Astatotilapia</taxon>
    </lineage>
</organism>